<evidence type="ECO:0000313" key="1">
    <source>
        <dbReference type="EMBL" id="EFH48181.1"/>
    </source>
</evidence>
<dbReference type="STRING" id="81972.D7LZF1"/>
<dbReference type="EMBL" id="GL348718">
    <property type="protein sequence ID" value="EFH48181.1"/>
    <property type="molecule type" value="Genomic_DNA"/>
</dbReference>
<dbReference type="Gramene" id="fgenesh1_pg.C_scaffold_6001698">
    <property type="protein sequence ID" value="fgenesh1_pg.C_scaffold_6001698"/>
    <property type="gene ID" value="fgenesh1_pg.C_scaffold_6001698"/>
</dbReference>
<dbReference type="InterPro" id="IPR031421">
    <property type="entry name" value="DUF4666"/>
</dbReference>
<dbReference type="Pfam" id="PF15697">
    <property type="entry name" value="DUF4666"/>
    <property type="match status" value="1"/>
</dbReference>
<name>D7LZF1_ARALL</name>
<keyword evidence="2" id="KW-1185">Reference proteome</keyword>
<dbReference type="Proteomes" id="UP000008694">
    <property type="component" value="Unassembled WGS sequence"/>
</dbReference>
<organism evidence="2">
    <name type="scientific">Arabidopsis lyrata subsp. lyrata</name>
    <name type="common">Lyre-leaved rock-cress</name>
    <dbReference type="NCBI Taxonomy" id="81972"/>
    <lineage>
        <taxon>Eukaryota</taxon>
        <taxon>Viridiplantae</taxon>
        <taxon>Streptophyta</taxon>
        <taxon>Embryophyta</taxon>
        <taxon>Tracheophyta</taxon>
        <taxon>Spermatophyta</taxon>
        <taxon>Magnoliopsida</taxon>
        <taxon>eudicotyledons</taxon>
        <taxon>Gunneridae</taxon>
        <taxon>Pentapetalae</taxon>
        <taxon>rosids</taxon>
        <taxon>malvids</taxon>
        <taxon>Brassicales</taxon>
        <taxon>Brassicaceae</taxon>
        <taxon>Camelineae</taxon>
        <taxon>Arabidopsis</taxon>
    </lineage>
</organism>
<dbReference type="eggNOG" id="ENOG502S5HJ">
    <property type="taxonomic scope" value="Eukaryota"/>
</dbReference>
<accession>D7LZF1</accession>
<gene>
    <name evidence="1" type="ORF">ARALYDRAFT_351105</name>
</gene>
<reference evidence="2" key="1">
    <citation type="journal article" date="2011" name="Nat. Genet.">
        <title>The Arabidopsis lyrata genome sequence and the basis of rapid genome size change.</title>
        <authorList>
            <person name="Hu T.T."/>
            <person name="Pattyn P."/>
            <person name="Bakker E.G."/>
            <person name="Cao J."/>
            <person name="Cheng J.-F."/>
            <person name="Clark R.M."/>
            <person name="Fahlgren N."/>
            <person name="Fawcett J.A."/>
            <person name="Grimwood J."/>
            <person name="Gundlach H."/>
            <person name="Haberer G."/>
            <person name="Hollister J.D."/>
            <person name="Ossowski S."/>
            <person name="Ottilar R.P."/>
            <person name="Salamov A.A."/>
            <person name="Schneeberger K."/>
            <person name="Spannagl M."/>
            <person name="Wang X."/>
            <person name="Yang L."/>
            <person name="Nasrallah M.E."/>
            <person name="Bergelson J."/>
            <person name="Carrington J.C."/>
            <person name="Gaut B.S."/>
            <person name="Schmutz J."/>
            <person name="Mayer K.F.X."/>
            <person name="Van de Peer Y."/>
            <person name="Grigoriev I.V."/>
            <person name="Nordborg M."/>
            <person name="Weigel D."/>
            <person name="Guo Y.-L."/>
        </authorList>
    </citation>
    <scope>NUCLEOTIDE SEQUENCE [LARGE SCALE GENOMIC DNA]</scope>
    <source>
        <strain evidence="2">cv. MN47</strain>
    </source>
</reference>
<dbReference type="AlphaFoldDB" id="D7LZF1"/>
<dbReference type="PANTHER" id="PTHR33730">
    <property type="entry name" value="OS05G0542732 PROTEIN-RELATED"/>
    <property type="match status" value="1"/>
</dbReference>
<evidence type="ECO:0000313" key="2">
    <source>
        <dbReference type="Proteomes" id="UP000008694"/>
    </source>
</evidence>
<dbReference type="HOGENOM" id="CLU_1527260_0_0_1"/>
<protein>
    <submittedName>
        <fullName evidence="1">Uncharacterized protein</fullName>
    </submittedName>
</protein>
<dbReference type="PANTHER" id="PTHR33730:SF36">
    <property type="entry name" value="PLANT_PROTEIN"/>
    <property type="match status" value="1"/>
</dbReference>
<proteinExistence type="predicted"/>
<sequence length="176" mass="19813">MALQRSTASFRRQGSSGLIWNDRFLSGEIRNDERQEDRCNDHRDGSMAATAATVKRSASDGGCGHGGILGEISPALDPPSPKISSVGCGFCSLFSSDRRRRSRGRRRSSGGRFDYVLLSYVKNFETLMDKAKDGFWFQEKAYYRLILTKMCLFVCSHRFINQVLARICSLLKLVVR</sequence>